<dbReference type="OrthoDB" id="10347183at2759"/>
<evidence type="ECO:0000313" key="1">
    <source>
        <dbReference type="EMBL" id="KAF9763563.1"/>
    </source>
</evidence>
<organism evidence="1 2">
    <name type="scientific">Nosema granulosis</name>
    <dbReference type="NCBI Taxonomy" id="83296"/>
    <lineage>
        <taxon>Eukaryota</taxon>
        <taxon>Fungi</taxon>
        <taxon>Fungi incertae sedis</taxon>
        <taxon>Microsporidia</taxon>
        <taxon>Nosematidae</taxon>
        <taxon>Nosema</taxon>
    </lineage>
</organism>
<dbReference type="EMBL" id="SBJO01000069">
    <property type="protein sequence ID" value="KAF9763563.1"/>
    <property type="molecule type" value="Genomic_DNA"/>
</dbReference>
<keyword evidence="2" id="KW-1185">Reference proteome</keyword>
<dbReference type="Proteomes" id="UP000740883">
    <property type="component" value="Unassembled WGS sequence"/>
</dbReference>
<protein>
    <submittedName>
        <fullName evidence="1">Uncharacterized protein</fullName>
    </submittedName>
</protein>
<evidence type="ECO:0000313" key="2">
    <source>
        <dbReference type="Proteomes" id="UP000740883"/>
    </source>
</evidence>
<dbReference type="Gene3D" id="2.130.10.10">
    <property type="entry name" value="YVTN repeat-like/Quinoprotein amine dehydrogenase"/>
    <property type="match status" value="1"/>
</dbReference>
<name>A0A9P6H0H9_9MICR</name>
<dbReference type="InterPro" id="IPR036322">
    <property type="entry name" value="WD40_repeat_dom_sf"/>
</dbReference>
<reference evidence="1 2" key="1">
    <citation type="journal article" date="2020" name="Genome Biol. Evol.">
        <title>Comparative genomics of strictly vertically transmitted, feminizing microsporidia endosymbionts of amphipod crustaceans.</title>
        <authorList>
            <person name="Cormier A."/>
            <person name="Chebbi M.A."/>
            <person name="Giraud I."/>
            <person name="Wattier R."/>
            <person name="Teixeira M."/>
            <person name="Gilbert C."/>
            <person name="Rigaud T."/>
            <person name="Cordaux R."/>
        </authorList>
    </citation>
    <scope>NUCLEOTIDE SEQUENCE [LARGE SCALE GENOMIC DNA]</scope>
    <source>
        <strain evidence="1 2">Ou3-Ou53</strain>
    </source>
</reference>
<gene>
    <name evidence="1" type="ORF">NGRA_1202</name>
</gene>
<dbReference type="AlphaFoldDB" id="A0A9P6H0H9"/>
<comment type="caution">
    <text evidence="1">The sequence shown here is derived from an EMBL/GenBank/DDBJ whole genome shotgun (WGS) entry which is preliminary data.</text>
</comment>
<sequence length="730" mass="84166">MKGRVSFSNCLGCYSINNTIYYDFKPLIHTDFVIFGVEVCGDLVYTFGSNNLWSFTILGKIVLKKTFEYWIVDMKIKDSNMVSLMDGSIYNILDHTFVYTGFCNIVSSKIISKDLLMFGLYNEVKWFGTKKPLEMSLEHEGRVFYVDQSKWGTVTSGEDRKINIIDRRGIWSIQEFRNYVVKCGLFLDYLYTVSRDGTFKLYYCRKEIFVLETCFLGISDVLLQKNIFLLGLSNGEILEYKILGDSVLNDTKNVYPLFLNTPLEFKSTISDSKSFIFEGHKVVVKNNTACIYFENHHVYNQVYTFVAHDAILNVCITKKNIYLLLNKSVMCLDKKNFEVKREIFVNKPTVVCGGIICTKNGWLINKNRGFKLCNDEIIDVYRTKRWIYCLTESKIYVLRLSDKDLCTLRVCGRIVDKFEEKTILVQELPEIVYYREHRINKKSIKFHKNKFIYDSKQNTSIVVNTNSDVYYREITTAVKFRNWFVCGSSERKIILFDEKLSIKDVIKVDGQVSKIISTGNKLICSTKRGYIYFLSVLNKKIFISDTFKIPFKIFDICYNSKLFVLDSGGNLRVFDGCKEESCVQFQNLSLTLVISKRKCFLGTSDGKILEINLQSLNQIKNCLNASSLSIFSIVKSGNNLYSAGDDHNIAKYNLKAQKIETKTIMSGPIVQLIMLQGTIIALSKSGTVKFMNEDLEIIKEEHLVCGTMNCMLIEKEYMFCFGTSVQKIKI</sequence>
<accession>A0A9P6H0H9</accession>
<proteinExistence type="predicted"/>
<dbReference type="SUPFAM" id="SSF50978">
    <property type="entry name" value="WD40 repeat-like"/>
    <property type="match status" value="1"/>
</dbReference>
<dbReference type="InterPro" id="IPR015943">
    <property type="entry name" value="WD40/YVTN_repeat-like_dom_sf"/>
</dbReference>